<dbReference type="PANTHER" id="PTHR46889:SF4">
    <property type="entry name" value="TRANSPOSASE INSO FOR INSERTION SEQUENCE ELEMENT IS911B-RELATED"/>
    <property type="match status" value="1"/>
</dbReference>
<dbReference type="Pfam" id="PF00665">
    <property type="entry name" value="rve"/>
    <property type="match status" value="1"/>
</dbReference>
<dbReference type="Gene3D" id="3.30.420.10">
    <property type="entry name" value="Ribonuclease H-like superfamily/Ribonuclease H"/>
    <property type="match status" value="1"/>
</dbReference>
<dbReference type="RefSeq" id="WP_394829295.1">
    <property type="nucleotide sequence ID" value="NZ_CP089984.1"/>
</dbReference>
<sequence length="234" mass="26067">MAGGIRSPRIHAELRARGLRVGKKRVERLMRESGLRARQKRRFRHTTDSKHAFTIAPNLLARDFEASAPNRSWVGDVTFIATGEGWLYLAVLVDLFSRRVVGWATSAINDRSLVLAALHQALRTRRPAPGLIHHTDRGSPYASEAYRQALAAAGVVVSMSRTADCYDNAVAESFFATLKAEHVDHQRYATRDDATASIGDYIEHFYNTVRRHSYVGYVSPMAFELKSQVAALAA</sequence>
<organism evidence="2 3">
    <name type="scientific">Pendulispora albinea</name>
    <dbReference type="NCBI Taxonomy" id="2741071"/>
    <lineage>
        <taxon>Bacteria</taxon>
        <taxon>Pseudomonadati</taxon>
        <taxon>Myxococcota</taxon>
        <taxon>Myxococcia</taxon>
        <taxon>Myxococcales</taxon>
        <taxon>Sorangiineae</taxon>
        <taxon>Pendulisporaceae</taxon>
        <taxon>Pendulispora</taxon>
    </lineage>
</organism>
<dbReference type="InterPro" id="IPR012337">
    <property type="entry name" value="RNaseH-like_sf"/>
</dbReference>
<gene>
    <name evidence="2" type="ORF">LZC94_20995</name>
</gene>
<dbReference type="Pfam" id="PF13333">
    <property type="entry name" value="rve_2"/>
    <property type="match status" value="1"/>
</dbReference>
<protein>
    <submittedName>
        <fullName evidence="2">IS3 family transposase</fullName>
    </submittedName>
</protein>
<dbReference type="PROSITE" id="PS50994">
    <property type="entry name" value="INTEGRASE"/>
    <property type="match status" value="1"/>
</dbReference>
<dbReference type="InterPro" id="IPR001584">
    <property type="entry name" value="Integrase_cat-core"/>
</dbReference>
<dbReference type="InterPro" id="IPR025948">
    <property type="entry name" value="HTH-like_dom"/>
</dbReference>
<dbReference type="PANTHER" id="PTHR46889">
    <property type="entry name" value="TRANSPOSASE INSF FOR INSERTION SEQUENCE IS3B-RELATED"/>
    <property type="match status" value="1"/>
</dbReference>
<reference evidence="2 3" key="1">
    <citation type="submission" date="2021-12" db="EMBL/GenBank/DDBJ databases">
        <title>Discovery of the Pendulisporaceae a myxobacterial family with distinct sporulation behavior and unique specialized metabolism.</title>
        <authorList>
            <person name="Garcia R."/>
            <person name="Popoff A."/>
            <person name="Bader C.D."/>
            <person name="Loehr J."/>
            <person name="Walesch S."/>
            <person name="Walt C."/>
            <person name="Boldt J."/>
            <person name="Bunk B."/>
            <person name="Haeckl F.J.F.P.J."/>
            <person name="Gunesch A.P."/>
            <person name="Birkelbach J."/>
            <person name="Nuebel U."/>
            <person name="Pietschmann T."/>
            <person name="Bach T."/>
            <person name="Mueller R."/>
        </authorList>
    </citation>
    <scope>NUCLEOTIDE SEQUENCE [LARGE SCALE GENOMIC DNA]</scope>
    <source>
        <strain evidence="2 3">MSr11954</strain>
    </source>
</reference>
<dbReference type="Pfam" id="PF13276">
    <property type="entry name" value="HTH_21"/>
    <property type="match status" value="1"/>
</dbReference>
<dbReference type="EMBL" id="CP089984">
    <property type="protein sequence ID" value="WXB19689.1"/>
    <property type="molecule type" value="Genomic_DNA"/>
</dbReference>
<evidence type="ECO:0000313" key="2">
    <source>
        <dbReference type="EMBL" id="WXB19689.1"/>
    </source>
</evidence>
<dbReference type="InterPro" id="IPR048020">
    <property type="entry name" value="Transpos_IS3"/>
</dbReference>
<dbReference type="NCBIfam" id="NF033516">
    <property type="entry name" value="transpos_IS3"/>
    <property type="match status" value="1"/>
</dbReference>
<proteinExistence type="predicted"/>
<dbReference type="InterPro" id="IPR036397">
    <property type="entry name" value="RNaseH_sf"/>
</dbReference>
<accession>A0ABZ2MB17</accession>
<name>A0ABZ2MB17_9BACT</name>
<dbReference type="SUPFAM" id="SSF53098">
    <property type="entry name" value="Ribonuclease H-like"/>
    <property type="match status" value="1"/>
</dbReference>
<dbReference type="Proteomes" id="UP001370348">
    <property type="component" value="Chromosome"/>
</dbReference>
<keyword evidence="3" id="KW-1185">Reference proteome</keyword>
<dbReference type="InterPro" id="IPR050900">
    <property type="entry name" value="Transposase_IS3/IS150/IS904"/>
</dbReference>
<evidence type="ECO:0000259" key="1">
    <source>
        <dbReference type="PROSITE" id="PS50994"/>
    </source>
</evidence>
<evidence type="ECO:0000313" key="3">
    <source>
        <dbReference type="Proteomes" id="UP001370348"/>
    </source>
</evidence>
<feature type="domain" description="Integrase catalytic" evidence="1">
    <location>
        <begin position="65"/>
        <end position="227"/>
    </location>
</feature>